<evidence type="ECO:0000256" key="7">
    <source>
        <dbReference type="ARBA" id="ARBA00022840"/>
    </source>
</evidence>
<evidence type="ECO:0000256" key="5">
    <source>
        <dbReference type="ARBA" id="ARBA00022723"/>
    </source>
</evidence>
<comment type="catalytic activity">
    <reaction evidence="9">
        <text>(6S)-5,6,7,8-tetrahydrofolyl-(gamma-L-Glu)(n) + L-glutamate + ATP = (6S)-5,6,7,8-tetrahydrofolyl-(gamma-L-Glu)(n+1) + ADP + phosphate + H(+)</text>
        <dbReference type="Rhea" id="RHEA:10580"/>
        <dbReference type="Rhea" id="RHEA-COMP:14738"/>
        <dbReference type="Rhea" id="RHEA-COMP:14740"/>
        <dbReference type="ChEBI" id="CHEBI:15378"/>
        <dbReference type="ChEBI" id="CHEBI:29985"/>
        <dbReference type="ChEBI" id="CHEBI:30616"/>
        <dbReference type="ChEBI" id="CHEBI:43474"/>
        <dbReference type="ChEBI" id="CHEBI:141005"/>
        <dbReference type="ChEBI" id="CHEBI:456216"/>
        <dbReference type="EC" id="6.3.2.17"/>
    </reaction>
</comment>
<comment type="cofactor">
    <cofactor evidence="1">
        <name>Mg(2+)</name>
        <dbReference type="ChEBI" id="CHEBI:18420"/>
    </cofactor>
</comment>
<organism evidence="12 13">
    <name type="scientific">Streptococcus bovimastitidis</name>
    <dbReference type="NCBI Taxonomy" id="1856638"/>
    <lineage>
        <taxon>Bacteria</taxon>
        <taxon>Bacillati</taxon>
        <taxon>Bacillota</taxon>
        <taxon>Bacilli</taxon>
        <taxon>Lactobacillales</taxon>
        <taxon>Streptococcaceae</taxon>
        <taxon>Streptococcus</taxon>
    </lineage>
</organism>
<dbReference type="Pfam" id="PF08245">
    <property type="entry name" value="Mur_ligase_M"/>
    <property type="match status" value="1"/>
</dbReference>
<dbReference type="InterPro" id="IPR001645">
    <property type="entry name" value="Folylpolyglutamate_synth"/>
</dbReference>
<dbReference type="Gene3D" id="3.90.190.20">
    <property type="entry name" value="Mur ligase, C-terminal domain"/>
    <property type="match status" value="1"/>
</dbReference>
<dbReference type="InterPro" id="IPR013221">
    <property type="entry name" value="Mur_ligase_cen"/>
</dbReference>
<dbReference type="SUPFAM" id="SSF53244">
    <property type="entry name" value="MurD-like peptide ligases, peptide-binding domain"/>
    <property type="match status" value="1"/>
</dbReference>
<keyword evidence="6 10" id="KW-0547">Nucleotide-binding</keyword>
<proteinExistence type="inferred from homology"/>
<evidence type="ECO:0000259" key="11">
    <source>
        <dbReference type="Pfam" id="PF08245"/>
    </source>
</evidence>
<evidence type="ECO:0000256" key="6">
    <source>
        <dbReference type="ARBA" id="ARBA00022741"/>
    </source>
</evidence>
<evidence type="ECO:0000313" key="13">
    <source>
        <dbReference type="Proteomes" id="UP000182015"/>
    </source>
</evidence>
<dbReference type="InterPro" id="IPR036565">
    <property type="entry name" value="Mur-like_cat_sf"/>
</dbReference>
<dbReference type="GO" id="GO:0004326">
    <property type="term" value="F:tetrahydrofolylpolyglutamate synthase activity"/>
    <property type="evidence" value="ECO:0007669"/>
    <property type="project" value="UniProtKB-EC"/>
</dbReference>
<evidence type="ECO:0000256" key="4">
    <source>
        <dbReference type="ARBA" id="ARBA00022598"/>
    </source>
</evidence>
<evidence type="ECO:0000256" key="2">
    <source>
        <dbReference type="ARBA" id="ARBA00008276"/>
    </source>
</evidence>
<evidence type="ECO:0000256" key="8">
    <source>
        <dbReference type="ARBA" id="ARBA00022842"/>
    </source>
</evidence>
<dbReference type="GO" id="GO:0009252">
    <property type="term" value="P:peptidoglycan biosynthetic process"/>
    <property type="evidence" value="ECO:0007669"/>
    <property type="project" value="UniProtKB-UniPathway"/>
</dbReference>
<reference evidence="13" key="1">
    <citation type="submission" date="2016-06" db="EMBL/GenBank/DDBJ databases">
        <authorList>
            <person name="de Vries S.P.W."/>
            <person name="Hadjirin N.F."/>
            <person name="Lay E.M."/>
            <person name="Zadoks R.N."/>
            <person name="Peacock S.J."/>
            <person name="Parkhill J."/>
            <person name="Grant A.J."/>
            <person name="Mcdougall S."/>
            <person name="Holmes M.A."/>
        </authorList>
    </citation>
    <scope>NUCLEOTIDE SEQUENCE [LARGE SCALE GENOMIC DNA]</scope>
    <source>
        <strain evidence="13">NZ1587</strain>
    </source>
</reference>
<dbReference type="FunFam" id="3.40.1190.10:FF:000011">
    <property type="entry name" value="Folylpolyglutamate synthase/dihydrofolate synthase"/>
    <property type="match status" value="1"/>
</dbReference>
<dbReference type="OrthoDB" id="9809356at2"/>
<dbReference type="STRING" id="1856638.A9Q68_03180"/>
<dbReference type="EMBL" id="LZDD01000001">
    <property type="protein sequence ID" value="OJF72565.1"/>
    <property type="molecule type" value="Genomic_DNA"/>
</dbReference>
<dbReference type="Proteomes" id="UP000182015">
    <property type="component" value="Unassembled WGS sequence"/>
</dbReference>
<comment type="caution">
    <text evidence="12">The sequence shown here is derived from an EMBL/GenBank/DDBJ whole genome shotgun (WGS) entry which is preliminary data.</text>
</comment>
<dbReference type="GO" id="GO:0046872">
    <property type="term" value="F:metal ion binding"/>
    <property type="evidence" value="ECO:0007669"/>
    <property type="project" value="UniProtKB-KW"/>
</dbReference>
<accession>A0A1L8MPF5</accession>
<dbReference type="UniPathway" id="UPA00219"/>
<dbReference type="RefSeq" id="WP_071793249.1">
    <property type="nucleotide sequence ID" value="NZ_LZDD01000001.1"/>
</dbReference>
<dbReference type="GO" id="GO:0008841">
    <property type="term" value="F:dihydrofolate synthase activity"/>
    <property type="evidence" value="ECO:0007669"/>
    <property type="project" value="TreeGrafter"/>
</dbReference>
<keyword evidence="5" id="KW-0479">Metal-binding</keyword>
<keyword evidence="4 10" id="KW-0436">Ligase</keyword>
<protein>
    <recommendedName>
        <fullName evidence="3">tetrahydrofolate synthase</fullName>
        <ecNumber evidence="3">6.3.2.17</ecNumber>
    </recommendedName>
</protein>
<dbReference type="InterPro" id="IPR036615">
    <property type="entry name" value="Mur_ligase_C_dom_sf"/>
</dbReference>
<comment type="similarity">
    <text evidence="2 10">Belongs to the folylpolyglutamate synthase family.</text>
</comment>
<evidence type="ECO:0000256" key="1">
    <source>
        <dbReference type="ARBA" id="ARBA00001946"/>
    </source>
</evidence>
<dbReference type="Gene3D" id="3.40.1190.10">
    <property type="entry name" value="Mur-like, catalytic domain"/>
    <property type="match status" value="1"/>
</dbReference>
<feature type="domain" description="Mur ligase central" evidence="11">
    <location>
        <begin position="132"/>
        <end position="267"/>
    </location>
</feature>
<dbReference type="PIRSF" id="PIRSF001563">
    <property type="entry name" value="Folylpolyglu_synth"/>
    <property type="match status" value="1"/>
</dbReference>
<keyword evidence="7 10" id="KW-0067">ATP-binding</keyword>
<dbReference type="EC" id="6.3.2.17" evidence="3"/>
<evidence type="ECO:0000313" key="12">
    <source>
        <dbReference type="EMBL" id="OJF72565.1"/>
    </source>
</evidence>
<dbReference type="PANTHER" id="PTHR11136:SF0">
    <property type="entry name" value="DIHYDROFOLATE SYNTHETASE-RELATED"/>
    <property type="match status" value="1"/>
</dbReference>
<evidence type="ECO:0000256" key="9">
    <source>
        <dbReference type="ARBA" id="ARBA00047493"/>
    </source>
</evidence>
<dbReference type="PANTHER" id="PTHR11136">
    <property type="entry name" value="FOLYLPOLYGLUTAMATE SYNTHASE-RELATED"/>
    <property type="match status" value="1"/>
</dbReference>
<dbReference type="AlphaFoldDB" id="A0A1L8MPF5"/>
<dbReference type="SUPFAM" id="SSF53623">
    <property type="entry name" value="MurD-like peptide ligases, catalytic domain"/>
    <property type="match status" value="1"/>
</dbReference>
<evidence type="ECO:0000256" key="3">
    <source>
        <dbReference type="ARBA" id="ARBA00013025"/>
    </source>
</evidence>
<dbReference type="GO" id="GO:0005737">
    <property type="term" value="C:cytoplasm"/>
    <property type="evidence" value="ECO:0007669"/>
    <property type="project" value="TreeGrafter"/>
</dbReference>
<keyword evidence="13" id="KW-1185">Reference proteome</keyword>
<dbReference type="NCBIfam" id="TIGR01499">
    <property type="entry name" value="folC"/>
    <property type="match status" value="1"/>
</dbReference>
<keyword evidence="8" id="KW-0460">Magnesium</keyword>
<dbReference type="GO" id="GO:0005524">
    <property type="term" value="F:ATP binding"/>
    <property type="evidence" value="ECO:0007669"/>
    <property type="project" value="UniProtKB-KW"/>
</dbReference>
<evidence type="ECO:0000256" key="10">
    <source>
        <dbReference type="PIRNR" id="PIRNR001563"/>
    </source>
</evidence>
<name>A0A1L8MPF5_9STRE</name>
<sequence length="429" mass="48041">MLYEEALAWIHGQTKFGIRPGLKRMLWVLDKLGNPQEKIFGIHVVGTNGKGSTVNYLQHILTASGYKVGTFTSPFIMDFRERISLDGVMVSKEDLVTCCQLVKPLADRIAVETDLGPITEFEIITVIMFYYFGHMNSVDIAIVEAGLGGLYDSTNVFKAFAVICPSIGLDHQDILGQSYAEIASQKAGVIKGGEHVLFAIDQADARQVFLEQCQETNSRAYEYGVDYNMTNSGEAYQFSFAKGTLSDIKLAMPGQHQVANAAHAIQACLLLQEKLAKISADAIRIGLSQSTWLGRTELMLPNLMIDGAHNKESVQALVDVLKSDYKDRKIHLLVAAINTKPIDQMLELLKDCGDLEVTTFNYPRAFALADYPQEFSKNQDFKAWLDKMQVEQSEDFFVITGSLYFISEVRQYFINERKLEKERGKIPNE</sequence>
<gene>
    <name evidence="12" type="ORF">A9Q68_03180</name>
</gene>